<evidence type="ECO:0000313" key="2">
    <source>
        <dbReference type="EMBL" id="GFX86083.1"/>
    </source>
</evidence>
<proteinExistence type="predicted"/>
<organism evidence="2">
    <name type="scientific">Trichonephila clavipes</name>
    <name type="common">Golden silk orbweaver</name>
    <name type="synonym">Nephila clavipes</name>
    <dbReference type="NCBI Taxonomy" id="2585209"/>
    <lineage>
        <taxon>Eukaryota</taxon>
        <taxon>Metazoa</taxon>
        <taxon>Ecdysozoa</taxon>
        <taxon>Arthropoda</taxon>
        <taxon>Chelicerata</taxon>
        <taxon>Arachnida</taxon>
        <taxon>Araneae</taxon>
        <taxon>Araneomorphae</taxon>
        <taxon>Entelegynae</taxon>
        <taxon>Araneoidea</taxon>
        <taxon>Nephilidae</taxon>
        <taxon>Trichonephila</taxon>
    </lineage>
</organism>
<protein>
    <submittedName>
        <fullName evidence="2">Uncharacterized protein</fullName>
    </submittedName>
</protein>
<sequence length="108" mass="12452">MAQQITRQREASGNWKDKSILDKSRRSGNNKEQISVLQAAQRVIWPWPVGMQPLGVDERRFLEYDCYESSGRDWSARSAPIGGERVCFQFVLQFDSRQSQRSTSVKAQ</sequence>
<feature type="compositionally biased region" description="Basic and acidic residues" evidence="1">
    <location>
        <begin position="7"/>
        <end position="25"/>
    </location>
</feature>
<accession>A0A8X6USK6</accession>
<evidence type="ECO:0000256" key="1">
    <source>
        <dbReference type="SAM" id="MobiDB-lite"/>
    </source>
</evidence>
<name>A0A8X6USK6_TRICX</name>
<dbReference type="AlphaFoldDB" id="A0A8X6USK6"/>
<dbReference type="EMBL" id="BMAU01021002">
    <property type="protein sequence ID" value="GFX86083.1"/>
    <property type="molecule type" value="Genomic_DNA"/>
</dbReference>
<comment type="caution">
    <text evidence="2">The sequence shown here is derived from an EMBL/GenBank/DDBJ whole genome shotgun (WGS) entry which is preliminary data.</text>
</comment>
<feature type="region of interest" description="Disordered" evidence="1">
    <location>
        <begin position="1"/>
        <end position="32"/>
    </location>
</feature>
<gene>
    <name evidence="2" type="ORF">TNCV_2403791</name>
</gene>
<reference evidence="2" key="1">
    <citation type="submission" date="2020-08" db="EMBL/GenBank/DDBJ databases">
        <title>Multicomponent nature underlies the extraordinary mechanical properties of spider dragline silk.</title>
        <authorList>
            <person name="Kono N."/>
            <person name="Nakamura H."/>
            <person name="Mori M."/>
            <person name="Yoshida Y."/>
            <person name="Ohtoshi R."/>
            <person name="Malay A.D."/>
            <person name="Moran D.A.P."/>
            <person name="Tomita M."/>
            <person name="Numata K."/>
            <person name="Arakawa K."/>
        </authorList>
    </citation>
    <scope>NUCLEOTIDE SEQUENCE</scope>
</reference>